<feature type="region of interest" description="Disordered" evidence="4">
    <location>
        <begin position="96"/>
        <end position="120"/>
    </location>
</feature>
<dbReference type="PANTHER" id="PTHR13015:SF0">
    <property type="entry name" value="WASH COMPLEX SUBUNIT 3"/>
    <property type="match status" value="1"/>
</dbReference>
<name>A0A8D2I009_UROPR</name>
<reference evidence="5" key="2">
    <citation type="submission" date="2025-09" db="UniProtKB">
        <authorList>
            <consortium name="Ensembl"/>
        </authorList>
    </citation>
    <scope>IDENTIFICATION</scope>
</reference>
<dbReference type="GO" id="GO:0071203">
    <property type="term" value="C:WASH complex"/>
    <property type="evidence" value="ECO:0007669"/>
    <property type="project" value="InterPro"/>
</dbReference>
<evidence type="ECO:0000313" key="6">
    <source>
        <dbReference type="Proteomes" id="UP000694417"/>
    </source>
</evidence>
<evidence type="ECO:0000256" key="3">
    <source>
        <dbReference type="ARBA" id="ARBA00030721"/>
    </source>
</evidence>
<evidence type="ECO:0000256" key="4">
    <source>
        <dbReference type="SAM" id="MobiDB-lite"/>
    </source>
</evidence>
<proteinExistence type="inferred from homology"/>
<evidence type="ECO:0000256" key="1">
    <source>
        <dbReference type="ARBA" id="ARBA00006290"/>
    </source>
</evidence>
<evidence type="ECO:0000256" key="2">
    <source>
        <dbReference type="ARBA" id="ARBA00013578"/>
    </source>
</evidence>
<dbReference type="Pfam" id="PF10152">
    <property type="entry name" value="CCDC53"/>
    <property type="match status" value="1"/>
</dbReference>
<dbReference type="Ensembl" id="ENSUPAT00010025010.1">
    <property type="protein sequence ID" value="ENSUPAP00010021963.1"/>
    <property type="gene ID" value="ENSUPAG00010017472.1"/>
</dbReference>
<sequence length="120" mass="13189">MEEQVMLPFMGSGIDVTKVPPVQQNRLVAFLNQFVVHFDFSSICEEKPADLSLWIQQIETTLNILDARLQSILGLDDVTFEACPLSVTGVTDSETISVRSQRNGTQASGAQESEVSSENI</sequence>
<dbReference type="InterPro" id="IPR019309">
    <property type="entry name" value="WASHC3"/>
</dbReference>
<dbReference type="GO" id="GO:0030041">
    <property type="term" value="P:actin filament polymerization"/>
    <property type="evidence" value="ECO:0007669"/>
    <property type="project" value="TreeGrafter"/>
</dbReference>
<dbReference type="Proteomes" id="UP000694417">
    <property type="component" value="Unplaced"/>
</dbReference>
<dbReference type="GO" id="GO:0006887">
    <property type="term" value="P:exocytosis"/>
    <property type="evidence" value="ECO:0007669"/>
    <property type="project" value="TreeGrafter"/>
</dbReference>
<reference evidence="5" key="1">
    <citation type="submission" date="2025-08" db="UniProtKB">
        <authorList>
            <consortium name="Ensembl"/>
        </authorList>
    </citation>
    <scope>IDENTIFICATION</scope>
</reference>
<protein>
    <recommendedName>
        <fullName evidence="2">WASH complex subunit 3</fullName>
    </recommendedName>
    <alternativeName>
        <fullName evidence="3">Coiled-coil domain-containing protein 53</fullName>
    </alternativeName>
</protein>
<organism evidence="5 6">
    <name type="scientific">Urocitellus parryii</name>
    <name type="common">Arctic ground squirrel</name>
    <name type="synonym">Spermophilus parryii</name>
    <dbReference type="NCBI Taxonomy" id="9999"/>
    <lineage>
        <taxon>Eukaryota</taxon>
        <taxon>Metazoa</taxon>
        <taxon>Chordata</taxon>
        <taxon>Craniata</taxon>
        <taxon>Vertebrata</taxon>
        <taxon>Euteleostomi</taxon>
        <taxon>Mammalia</taxon>
        <taxon>Eutheria</taxon>
        <taxon>Euarchontoglires</taxon>
        <taxon>Glires</taxon>
        <taxon>Rodentia</taxon>
        <taxon>Sciuromorpha</taxon>
        <taxon>Sciuridae</taxon>
        <taxon>Xerinae</taxon>
        <taxon>Marmotini</taxon>
        <taxon>Urocitellus</taxon>
    </lineage>
</organism>
<comment type="similarity">
    <text evidence="1">Belongs to the CCDC53 family.</text>
</comment>
<keyword evidence="6" id="KW-1185">Reference proteome</keyword>
<evidence type="ECO:0000313" key="5">
    <source>
        <dbReference type="Ensembl" id="ENSUPAP00010021963.1"/>
    </source>
</evidence>
<dbReference type="GeneTree" id="ENSGT00940000168691"/>
<accession>A0A8D2I009</accession>
<dbReference type="PANTHER" id="PTHR13015">
    <property type="entry name" value="PROTEIN AD-016-RELATED"/>
    <property type="match status" value="1"/>
</dbReference>
<dbReference type="AlphaFoldDB" id="A0A8D2I009"/>